<evidence type="ECO:0008006" key="6">
    <source>
        <dbReference type="Google" id="ProtNLM"/>
    </source>
</evidence>
<dbReference type="InterPro" id="IPR019734">
    <property type="entry name" value="TPR_rpt"/>
</dbReference>
<feature type="repeat" description="TPR" evidence="3">
    <location>
        <begin position="43"/>
        <end position="76"/>
    </location>
</feature>
<evidence type="ECO:0000256" key="2">
    <source>
        <dbReference type="ARBA" id="ARBA00022803"/>
    </source>
</evidence>
<evidence type="ECO:0000313" key="5">
    <source>
        <dbReference type="Proteomes" id="UP000689195"/>
    </source>
</evidence>
<dbReference type="PANTHER" id="PTHR44858">
    <property type="entry name" value="TETRATRICOPEPTIDE REPEAT PROTEIN 6"/>
    <property type="match status" value="1"/>
</dbReference>
<dbReference type="Pfam" id="PF13181">
    <property type="entry name" value="TPR_8"/>
    <property type="match status" value="5"/>
</dbReference>
<dbReference type="PROSITE" id="PS50005">
    <property type="entry name" value="TPR"/>
    <property type="match status" value="8"/>
</dbReference>
<dbReference type="Pfam" id="PF07719">
    <property type="entry name" value="TPR_2"/>
    <property type="match status" value="1"/>
</dbReference>
<dbReference type="PANTHER" id="PTHR44858:SF1">
    <property type="entry name" value="UDP-N-ACETYLGLUCOSAMINE--PEPTIDE N-ACETYLGLUCOSAMINYLTRANSFERASE SPINDLY-RELATED"/>
    <property type="match status" value="1"/>
</dbReference>
<evidence type="ECO:0000313" key="4">
    <source>
        <dbReference type="EMBL" id="CAD8177652.1"/>
    </source>
</evidence>
<dbReference type="Pfam" id="PF00515">
    <property type="entry name" value="TPR_1"/>
    <property type="match status" value="2"/>
</dbReference>
<name>A0A8S1VPS1_9CILI</name>
<protein>
    <recommendedName>
        <fullName evidence="6">Tetratricopeptide repeat protein</fullName>
    </recommendedName>
</protein>
<feature type="repeat" description="TPR" evidence="3">
    <location>
        <begin position="401"/>
        <end position="434"/>
    </location>
</feature>
<feature type="repeat" description="TPR" evidence="3">
    <location>
        <begin position="112"/>
        <end position="145"/>
    </location>
</feature>
<gene>
    <name evidence="4" type="ORF">PPENT_87.1.T0680015</name>
</gene>
<organism evidence="4 5">
    <name type="scientific">Paramecium pentaurelia</name>
    <dbReference type="NCBI Taxonomy" id="43138"/>
    <lineage>
        <taxon>Eukaryota</taxon>
        <taxon>Sar</taxon>
        <taxon>Alveolata</taxon>
        <taxon>Ciliophora</taxon>
        <taxon>Intramacronucleata</taxon>
        <taxon>Oligohymenophorea</taxon>
        <taxon>Peniculida</taxon>
        <taxon>Parameciidae</taxon>
        <taxon>Paramecium</taxon>
    </lineage>
</organism>
<comment type="caution">
    <text evidence="4">The sequence shown here is derived from an EMBL/GenBank/DDBJ whole genome shotgun (WGS) entry which is preliminary data.</text>
</comment>
<feature type="repeat" description="TPR" evidence="3">
    <location>
        <begin position="435"/>
        <end position="468"/>
    </location>
</feature>
<evidence type="ECO:0000256" key="1">
    <source>
        <dbReference type="ARBA" id="ARBA00022737"/>
    </source>
</evidence>
<dbReference type="SMART" id="SM00028">
    <property type="entry name" value="TPR"/>
    <property type="match status" value="12"/>
</dbReference>
<feature type="repeat" description="TPR" evidence="3">
    <location>
        <begin position="333"/>
        <end position="366"/>
    </location>
</feature>
<feature type="repeat" description="TPR" evidence="3">
    <location>
        <begin position="299"/>
        <end position="332"/>
    </location>
</feature>
<dbReference type="OrthoDB" id="2942533at2759"/>
<dbReference type="AlphaFoldDB" id="A0A8S1VPS1"/>
<proteinExistence type="predicted"/>
<feature type="repeat" description="TPR" evidence="3">
    <location>
        <begin position="265"/>
        <end position="298"/>
    </location>
</feature>
<evidence type="ECO:0000256" key="3">
    <source>
        <dbReference type="PROSITE-ProRule" id="PRU00339"/>
    </source>
</evidence>
<sequence length="483" mass="55983">MKQNLTFEEDNYNYLDKNSYQQHVQEINRLTQMINSNMFLDKAELYYKKGMNLFVIKNHEEAVQSFNKATNIDKNHAEAYFQKGQIFRTFLKDPKAAVNELDEAIRINPKYVEAYNCRGYALMDLHKYEDAAESFDKIIRINQENNRICPYSILEQLYFCDGYQGKASALQELGRWEEVLEIYNHLIKQKPNYEHHHHDKAKALLFLNRIEEALDSINKALIIQPDNPLFLFTKGQAVALSRNRKATEEFFNQSLQQKSKFFDSASTYLEYGLAMDILGDKVEAIRNFDLAIQDSPDYYQAYYRKGLILISLGEKMKALDCFNKAIKINPDYIEAYNAKGLMLSELGQNWEAIKCYNKVIKMNPNDAHAYNNKGWFLSQEGDYESGLECINHSLEINPKIAHTHHSKGFALSALGRQKEAIECYNKAIELDNQLICAHSDKGMSYLLLKEYSLAIECFDKALSFDANYTQAQKGKIQAEKLLF</sequence>
<dbReference type="InterPro" id="IPR050498">
    <property type="entry name" value="Ycf3"/>
</dbReference>
<dbReference type="PROSITE" id="PS50293">
    <property type="entry name" value="TPR_REGION"/>
    <property type="match status" value="1"/>
</dbReference>
<dbReference type="Proteomes" id="UP000689195">
    <property type="component" value="Unassembled WGS sequence"/>
</dbReference>
<accession>A0A8S1VPS1</accession>
<keyword evidence="5" id="KW-1185">Reference proteome</keyword>
<keyword evidence="2 3" id="KW-0802">TPR repeat</keyword>
<keyword evidence="1" id="KW-0677">Repeat</keyword>
<dbReference type="InterPro" id="IPR013105">
    <property type="entry name" value="TPR_2"/>
</dbReference>
<feature type="repeat" description="TPR" evidence="3">
    <location>
        <begin position="367"/>
        <end position="400"/>
    </location>
</feature>
<reference evidence="4" key="1">
    <citation type="submission" date="2021-01" db="EMBL/GenBank/DDBJ databases">
        <authorList>
            <consortium name="Genoscope - CEA"/>
            <person name="William W."/>
        </authorList>
    </citation>
    <scope>NUCLEOTIDE SEQUENCE</scope>
</reference>
<dbReference type="EMBL" id="CAJJDO010000068">
    <property type="protein sequence ID" value="CAD8177652.1"/>
    <property type="molecule type" value="Genomic_DNA"/>
</dbReference>